<keyword evidence="4" id="KW-1185">Reference proteome</keyword>
<organism evidence="3 4">
    <name type="scientific">Magallana gigas</name>
    <name type="common">Pacific oyster</name>
    <name type="synonym">Crassostrea gigas</name>
    <dbReference type="NCBI Taxonomy" id="29159"/>
    <lineage>
        <taxon>Eukaryota</taxon>
        <taxon>Metazoa</taxon>
        <taxon>Spiralia</taxon>
        <taxon>Lophotrochozoa</taxon>
        <taxon>Mollusca</taxon>
        <taxon>Bivalvia</taxon>
        <taxon>Autobranchia</taxon>
        <taxon>Pteriomorphia</taxon>
        <taxon>Ostreida</taxon>
        <taxon>Ostreoidea</taxon>
        <taxon>Ostreidae</taxon>
        <taxon>Magallana</taxon>
    </lineage>
</organism>
<dbReference type="AlphaFoldDB" id="A0A8W8LDG8"/>
<feature type="compositionally biased region" description="Acidic residues" evidence="1">
    <location>
        <begin position="15"/>
        <end position="25"/>
    </location>
</feature>
<keyword evidence="2" id="KW-0472">Membrane</keyword>
<evidence type="ECO:0000313" key="3">
    <source>
        <dbReference type="EnsemblMetazoa" id="G2778.12:cds"/>
    </source>
</evidence>
<evidence type="ECO:0000256" key="2">
    <source>
        <dbReference type="SAM" id="Phobius"/>
    </source>
</evidence>
<dbReference type="Proteomes" id="UP000005408">
    <property type="component" value="Unassembled WGS sequence"/>
</dbReference>
<evidence type="ECO:0000256" key="1">
    <source>
        <dbReference type="SAM" id="MobiDB-lite"/>
    </source>
</evidence>
<name>A0A8W8LDG8_MAGGI</name>
<feature type="transmembrane region" description="Helical" evidence="2">
    <location>
        <begin position="45"/>
        <end position="64"/>
    </location>
</feature>
<evidence type="ECO:0000313" key="4">
    <source>
        <dbReference type="Proteomes" id="UP000005408"/>
    </source>
</evidence>
<dbReference type="EnsemblMetazoa" id="G2778.12">
    <property type="protein sequence ID" value="G2778.12:cds"/>
    <property type="gene ID" value="G2778"/>
</dbReference>
<protein>
    <submittedName>
        <fullName evidence="3">Uncharacterized protein</fullName>
    </submittedName>
</protein>
<keyword evidence="2" id="KW-0812">Transmembrane</keyword>
<proteinExistence type="predicted"/>
<feature type="region of interest" description="Disordered" evidence="1">
    <location>
        <begin position="1"/>
        <end position="25"/>
    </location>
</feature>
<reference evidence="3" key="1">
    <citation type="submission" date="2022-08" db="UniProtKB">
        <authorList>
            <consortium name="EnsemblMetazoa"/>
        </authorList>
    </citation>
    <scope>IDENTIFICATION</scope>
    <source>
        <strain evidence="3">05x7-T-G4-1.051#20</strain>
    </source>
</reference>
<sequence>MDSLDTQRSGKLYTEEEEHTTADDEDIIREDNTLLSKPRVLLLNLSWFGLSLMFLLLSVEVVPAQIRSLVGEAEKGRWLGGMVAVGAGMYLILKQDTNN</sequence>
<accession>A0A8W8LDG8</accession>
<keyword evidence="2" id="KW-1133">Transmembrane helix</keyword>
<feature type="transmembrane region" description="Helical" evidence="2">
    <location>
        <begin position="76"/>
        <end position="93"/>
    </location>
</feature>